<reference evidence="18 19" key="1">
    <citation type="journal article" date="2017" name="Genome Announc.">
        <title>Draft Genome Sequence of a Sporulating and Motile Strain of Lachnotalea glycerini Isolated from Water in Quebec City, Canada.</title>
        <authorList>
            <person name="Maheux A.F."/>
            <person name="Boudreau D.K."/>
            <person name="Berube E."/>
            <person name="Boissinot M."/>
            <person name="Raymond F."/>
            <person name="Brodeur S."/>
            <person name="Corbeil J."/>
            <person name="Isabel S."/>
            <person name="Omar R.F."/>
            <person name="Bergeron M.G."/>
        </authorList>
    </citation>
    <scope>NUCLEOTIDE SEQUENCE [LARGE SCALE GENOMIC DNA]</scope>
    <source>
        <strain evidence="18 19">CCRI-19302</strain>
    </source>
</reference>
<dbReference type="Pfam" id="PF00122">
    <property type="entry name" value="E1-E2_ATPase"/>
    <property type="match status" value="1"/>
</dbReference>
<dbReference type="InterPro" id="IPR018303">
    <property type="entry name" value="ATPase_P-typ_P_site"/>
</dbReference>
<dbReference type="SFLD" id="SFLDF00027">
    <property type="entry name" value="p-type_atpase"/>
    <property type="match status" value="1"/>
</dbReference>
<evidence type="ECO:0000256" key="12">
    <source>
        <dbReference type="ARBA" id="ARBA00022989"/>
    </source>
</evidence>
<dbReference type="InterPro" id="IPR008250">
    <property type="entry name" value="ATPase_P-typ_transduc_dom_A_sf"/>
</dbReference>
<gene>
    <name evidence="17" type="ORF">C8E03_1093</name>
    <name evidence="18" type="ORF">CG710_006510</name>
</gene>
<feature type="transmembrane region" description="Helical" evidence="15">
    <location>
        <begin position="840"/>
        <end position="860"/>
    </location>
</feature>
<dbReference type="SUPFAM" id="SSF56784">
    <property type="entry name" value="HAD-like"/>
    <property type="match status" value="1"/>
</dbReference>
<dbReference type="InterPro" id="IPR006068">
    <property type="entry name" value="ATPase_P-typ_cation-transptr_C"/>
</dbReference>
<evidence type="ECO:0000256" key="14">
    <source>
        <dbReference type="ARBA" id="ARBA00023136"/>
    </source>
</evidence>
<dbReference type="InterPro" id="IPR023298">
    <property type="entry name" value="ATPase_P-typ_TM_dom_sf"/>
</dbReference>
<dbReference type="EMBL" id="QICS01000009">
    <property type="protein sequence ID" value="PXV87713.1"/>
    <property type="molecule type" value="Genomic_DNA"/>
</dbReference>
<dbReference type="SFLD" id="SFLDG00002">
    <property type="entry name" value="C1.7:_P-type_atpase_like"/>
    <property type="match status" value="1"/>
</dbReference>
<evidence type="ECO:0000256" key="8">
    <source>
        <dbReference type="ARBA" id="ARBA00022837"/>
    </source>
</evidence>
<reference evidence="18" key="3">
    <citation type="submission" date="2018-07" db="EMBL/GenBank/DDBJ databases">
        <authorList>
            <person name="Quirk P.G."/>
            <person name="Krulwich T.A."/>
        </authorList>
    </citation>
    <scope>NUCLEOTIDE SEQUENCE</scope>
    <source>
        <strain evidence="18">CCRI-19302</strain>
    </source>
</reference>
<dbReference type="Proteomes" id="UP000247523">
    <property type="component" value="Unassembled WGS sequence"/>
</dbReference>
<evidence type="ECO:0000256" key="11">
    <source>
        <dbReference type="ARBA" id="ARBA00022967"/>
    </source>
</evidence>
<dbReference type="Pfam" id="PF00690">
    <property type="entry name" value="Cation_ATPase_N"/>
    <property type="match status" value="1"/>
</dbReference>
<keyword evidence="11" id="KW-1278">Translocase</keyword>
<dbReference type="EMBL" id="NOKA02000006">
    <property type="protein sequence ID" value="RDY32115.1"/>
    <property type="molecule type" value="Genomic_DNA"/>
</dbReference>
<feature type="transmembrane region" description="Helical" evidence="15">
    <location>
        <begin position="808"/>
        <end position="828"/>
    </location>
</feature>
<comment type="subcellular location">
    <subcellularLocation>
        <location evidence="1">Membrane</location>
        <topology evidence="1">Multi-pass membrane protein</topology>
    </subcellularLocation>
</comment>
<evidence type="ECO:0000313" key="20">
    <source>
        <dbReference type="Proteomes" id="UP000247523"/>
    </source>
</evidence>
<name>A0A255IRT4_9FIRM</name>
<evidence type="ECO:0000256" key="9">
    <source>
        <dbReference type="ARBA" id="ARBA00022840"/>
    </source>
</evidence>
<dbReference type="SUPFAM" id="SSF81665">
    <property type="entry name" value="Calcium ATPase, transmembrane domain M"/>
    <property type="match status" value="1"/>
</dbReference>
<evidence type="ECO:0000259" key="16">
    <source>
        <dbReference type="SMART" id="SM00831"/>
    </source>
</evidence>
<dbReference type="InterPro" id="IPR006408">
    <property type="entry name" value="P-type_ATPase_IIB"/>
</dbReference>
<dbReference type="RefSeq" id="WP_094376140.1">
    <property type="nucleotide sequence ID" value="NZ_NOKA02000006.1"/>
</dbReference>
<proteinExistence type="predicted"/>
<keyword evidence="9" id="KW-0067">ATP-binding</keyword>
<feature type="domain" description="Cation-transporting P-type ATPase N-terminal" evidence="16">
    <location>
        <begin position="1"/>
        <end position="76"/>
    </location>
</feature>
<dbReference type="InterPro" id="IPR001757">
    <property type="entry name" value="P_typ_ATPase"/>
</dbReference>
<keyword evidence="12 15" id="KW-1133">Transmembrane helix</keyword>
<feature type="transmembrane region" description="Helical" evidence="15">
    <location>
        <begin position="696"/>
        <end position="717"/>
    </location>
</feature>
<dbReference type="InterPro" id="IPR036412">
    <property type="entry name" value="HAD-like_sf"/>
</dbReference>
<feature type="transmembrane region" description="Helical" evidence="15">
    <location>
        <begin position="723"/>
        <end position="743"/>
    </location>
</feature>
<dbReference type="Pfam" id="PF13246">
    <property type="entry name" value="Cation_ATPase"/>
    <property type="match status" value="1"/>
</dbReference>
<dbReference type="SMART" id="SM00831">
    <property type="entry name" value="Cation_ATPase_N"/>
    <property type="match status" value="1"/>
</dbReference>
<keyword evidence="13" id="KW-0406">Ion transport</keyword>
<dbReference type="InterPro" id="IPR023214">
    <property type="entry name" value="HAD_sf"/>
</dbReference>
<dbReference type="AlphaFoldDB" id="A0A255IRT4"/>
<feature type="transmembrane region" description="Helical" evidence="15">
    <location>
        <begin position="254"/>
        <end position="271"/>
    </location>
</feature>
<keyword evidence="8" id="KW-0106">Calcium</keyword>
<dbReference type="InterPro" id="IPR059000">
    <property type="entry name" value="ATPase_P-type_domA"/>
</dbReference>
<dbReference type="GO" id="GO:0005524">
    <property type="term" value="F:ATP binding"/>
    <property type="evidence" value="ECO:0007669"/>
    <property type="project" value="UniProtKB-KW"/>
</dbReference>
<sequence length="903" mass="99905">MDNQLAFEETYSEQDINKEWDGLTKDEVKKSREQYGVNRLSKQKRKGILLSYLESFGDPMIKILLIALAINVIFLFHESNWFESVGIAVAILLATCVSTLSEYGSESAFEKMQEEAAKINCRVKRVEGIMQLPMDEIVVGDVVLLQAGDRIPADGYLVQGALDVDQSSLNGESKEAKKFPKYLSKGVSHKESDFLNPTLLYSGTVVCFGEGLMKISEVGDNTFYGKIGAEIQEETRESPLSVRLHKLAGSIGRLGYAAAIFSAVAYLFNHIVLDNHFETRLILETITSWKAMFSCLLQACTLAVTVIVMAVPEGLPMMITVVLSSNMKRMLKDNVLVRKLVGIETAGSLNILFSDKTGTLTGGKLKVTHFITASGKIYEGEGFFNNHFKLGDIVRDSIIYNCQAYLSEEAVVGGNATDRALLQFAAGSHVPKKNIHKRSTIPFTSEQKYMATTITGDWNKTLIKGAPEKILSHCTRFYDESGAVFPLASRTKIESQLKKMTQKAVRILAIATSDSTMDSMEIKRRGFSNLTLVGFIGIRDDIRSEAKEGIRRVQTAGIQTVMITGDSRETAYAIAKEIGLIQSEKELVLTSRELASLSDSVLTEQLSELRVVARALPTDKSRLVRVAQAKGLVVGMTGDGVNDAPALKQADIGFSMGSGTEVSKEAGDIVILDDNFLSIAKAICYGRTIFKSIRKFIIYQLSICMCAVGVTVIGPLVGVDFPITVIQMLWINIVMDTLAGLAFSGEKARLKYMDEPPKSRDEPIMNSYMLNQITVNSVYATLLCLFFLKGDMIQRIFMNREEIYKMTAFFGLFMFSAIFTSFCARTHEVNIFDCLSANKPFLWIMGMVTVIQITILYFGGSVFRTVKLEAKDLILVVILAFTVIPVDILRKSILSRYSDIQGT</sequence>
<feature type="transmembrane region" description="Helical" evidence="15">
    <location>
        <begin position="872"/>
        <end position="889"/>
    </location>
</feature>
<evidence type="ECO:0000256" key="15">
    <source>
        <dbReference type="SAM" id="Phobius"/>
    </source>
</evidence>
<keyword evidence="19" id="KW-1185">Reference proteome</keyword>
<dbReference type="OrthoDB" id="9760364at2"/>
<evidence type="ECO:0000256" key="1">
    <source>
        <dbReference type="ARBA" id="ARBA00004141"/>
    </source>
</evidence>
<dbReference type="SUPFAM" id="SSF81660">
    <property type="entry name" value="Metal cation-transporting ATPase, ATP-binding domain N"/>
    <property type="match status" value="1"/>
</dbReference>
<protein>
    <recommendedName>
        <fullName evidence="2">P-type Ca(2+) transporter</fullName>
        <ecNumber evidence="2">7.2.2.10</ecNumber>
    </recommendedName>
</protein>
<dbReference type="PRINTS" id="PR00119">
    <property type="entry name" value="CATATPASE"/>
</dbReference>
<keyword evidence="6" id="KW-0479">Metal-binding</keyword>
<keyword evidence="3" id="KW-0813">Transport</keyword>
<dbReference type="Gene3D" id="3.40.1110.10">
    <property type="entry name" value="Calcium-transporting ATPase, cytoplasmic domain N"/>
    <property type="match status" value="1"/>
</dbReference>
<dbReference type="Gene3D" id="3.40.50.1000">
    <property type="entry name" value="HAD superfamily/HAD-like"/>
    <property type="match status" value="1"/>
</dbReference>
<dbReference type="InterPro" id="IPR023299">
    <property type="entry name" value="ATPase_P-typ_cyto_dom_N"/>
</dbReference>
<dbReference type="SUPFAM" id="SSF81653">
    <property type="entry name" value="Calcium ATPase, transduction domain A"/>
    <property type="match status" value="1"/>
</dbReference>
<dbReference type="GO" id="GO:0046872">
    <property type="term" value="F:metal ion binding"/>
    <property type="evidence" value="ECO:0007669"/>
    <property type="project" value="UniProtKB-KW"/>
</dbReference>
<keyword evidence="18" id="KW-0378">Hydrolase</keyword>
<dbReference type="PRINTS" id="PR00120">
    <property type="entry name" value="HATPASE"/>
</dbReference>
<dbReference type="PANTHER" id="PTHR24093:SF477">
    <property type="entry name" value="CALCIUM-TRANSPORTING ATPASE"/>
    <property type="match status" value="1"/>
</dbReference>
<organism evidence="18 19">
    <name type="scientific">Lachnotalea glycerini</name>
    <dbReference type="NCBI Taxonomy" id="1763509"/>
    <lineage>
        <taxon>Bacteria</taxon>
        <taxon>Bacillati</taxon>
        <taxon>Bacillota</taxon>
        <taxon>Clostridia</taxon>
        <taxon>Lachnospirales</taxon>
        <taxon>Lachnospiraceae</taxon>
        <taxon>Lachnotalea</taxon>
    </lineage>
</organism>
<dbReference type="PANTHER" id="PTHR24093">
    <property type="entry name" value="CATION TRANSPORTING ATPASE"/>
    <property type="match status" value="1"/>
</dbReference>
<feature type="transmembrane region" description="Helical" evidence="15">
    <location>
        <begin position="81"/>
        <end position="103"/>
    </location>
</feature>
<evidence type="ECO:0000256" key="10">
    <source>
        <dbReference type="ARBA" id="ARBA00022842"/>
    </source>
</evidence>
<dbReference type="SFLD" id="SFLDS00003">
    <property type="entry name" value="Haloacid_Dehalogenase"/>
    <property type="match status" value="1"/>
</dbReference>
<dbReference type="InterPro" id="IPR004014">
    <property type="entry name" value="ATPase_P-typ_cation-transptr_N"/>
</dbReference>
<feature type="transmembrane region" description="Helical" evidence="15">
    <location>
        <begin position="291"/>
        <end position="323"/>
    </location>
</feature>
<evidence type="ECO:0000256" key="4">
    <source>
        <dbReference type="ARBA" id="ARBA00022568"/>
    </source>
</evidence>
<dbReference type="PROSITE" id="PS00154">
    <property type="entry name" value="ATPASE_E1_E2"/>
    <property type="match status" value="1"/>
</dbReference>
<dbReference type="InterPro" id="IPR044492">
    <property type="entry name" value="P_typ_ATPase_HD_dom"/>
</dbReference>
<feature type="transmembrane region" description="Helical" evidence="15">
    <location>
        <begin position="49"/>
        <end position="75"/>
    </location>
</feature>
<dbReference type="Pfam" id="PF00689">
    <property type="entry name" value="Cation_ATPase_C"/>
    <property type="match status" value="1"/>
</dbReference>
<dbReference type="Gene3D" id="2.70.150.10">
    <property type="entry name" value="Calcium-transporting ATPase, cytoplasmic transduction domain A"/>
    <property type="match status" value="1"/>
</dbReference>
<dbReference type="GO" id="GO:0005886">
    <property type="term" value="C:plasma membrane"/>
    <property type="evidence" value="ECO:0007669"/>
    <property type="project" value="TreeGrafter"/>
</dbReference>
<reference evidence="17 20" key="2">
    <citation type="submission" date="2018-05" db="EMBL/GenBank/DDBJ databases">
        <title>Genomic Encyclopedia of Type Strains, Phase IV (KMG-IV): sequencing the most valuable type-strain genomes for metagenomic binning, comparative biology and taxonomic classification.</title>
        <authorList>
            <person name="Goeker M."/>
        </authorList>
    </citation>
    <scope>NUCLEOTIDE SEQUENCE [LARGE SCALE GENOMIC DNA]</scope>
    <source>
        <strain evidence="17 20">DSM 28816</strain>
    </source>
</reference>
<keyword evidence="10" id="KW-0460">Magnesium</keyword>
<dbReference type="GO" id="GO:0005388">
    <property type="term" value="F:P-type calcium transporter activity"/>
    <property type="evidence" value="ECO:0007669"/>
    <property type="project" value="UniProtKB-EC"/>
</dbReference>
<evidence type="ECO:0000256" key="2">
    <source>
        <dbReference type="ARBA" id="ARBA00012790"/>
    </source>
</evidence>
<evidence type="ECO:0000256" key="3">
    <source>
        <dbReference type="ARBA" id="ARBA00022448"/>
    </source>
</evidence>
<evidence type="ECO:0000256" key="6">
    <source>
        <dbReference type="ARBA" id="ARBA00022723"/>
    </source>
</evidence>
<dbReference type="Gene3D" id="1.20.1110.10">
    <property type="entry name" value="Calcium-transporting ATPase, transmembrane domain"/>
    <property type="match status" value="1"/>
</dbReference>
<feature type="transmembrane region" description="Helical" evidence="15">
    <location>
        <begin position="768"/>
        <end position="788"/>
    </location>
</feature>
<evidence type="ECO:0000313" key="18">
    <source>
        <dbReference type="EMBL" id="RDY32115.1"/>
    </source>
</evidence>
<keyword evidence="14 15" id="KW-0472">Membrane</keyword>
<dbReference type="Proteomes" id="UP000216411">
    <property type="component" value="Unassembled WGS sequence"/>
</dbReference>
<keyword evidence="7" id="KW-0547">Nucleotide-binding</keyword>
<accession>A0A255IRT4</accession>
<evidence type="ECO:0000256" key="13">
    <source>
        <dbReference type="ARBA" id="ARBA00023065"/>
    </source>
</evidence>
<dbReference type="NCBIfam" id="TIGR01494">
    <property type="entry name" value="ATPase_P-type"/>
    <property type="match status" value="2"/>
</dbReference>
<dbReference type="GO" id="GO:0016887">
    <property type="term" value="F:ATP hydrolysis activity"/>
    <property type="evidence" value="ECO:0007669"/>
    <property type="project" value="InterPro"/>
</dbReference>
<keyword evidence="4" id="KW-0109">Calcium transport</keyword>
<evidence type="ECO:0000313" key="19">
    <source>
        <dbReference type="Proteomes" id="UP000216411"/>
    </source>
</evidence>
<evidence type="ECO:0000256" key="5">
    <source>
        <dbReference type="ARBA" id="ARBA00022692"/>
    </source>
</evidence>
<dbReference type="EC" id="7.2.2.10" evidence="2"/>
<evidence type="ECO:0000256" key="7">
    <source>
        <dbReference type="ARBA" id="ARBA00022741"/>
    </source>
</evidence>
<keyword evidence="5 15" id="KW-0812">Transmembrane</keyword>
<comment type="caution">
    <text evidence="18">The sequence shown here is derived from an EMBL/GenBank/DDBJ whole genome shotgun (WGS) entry which is preliminary data.</text>
</comment>
<evidence type="ECO:0000313" key="17">
    <source>
        <dbReference type="EMBL" id="PXV87713.1"/>
    </source>
</evidence>
<dbReference type="NCBIfam" id="TIGR01517">
    <property type="entry name" value="ATPase-IIB_Ca"/>
    <property type="match status" value="1"/>
</dbReference>